<dbReference type="SUPFAM" id="SSF54637">
    <property type="entry name" value="Thioesterase/thiol ester dehydrase-isomerase"/>
    <property type="match status" value="1"/>
</dbReference>
<comment type="caution">
    <text evidence="3">The sequence shown here is derived from an EMBL/GenBank/DDBJ whole genome shotgun (WGS) entry which is preliminary data.</text>
</comment>
<dbReference type="AlphaFoldDB" id="A0A842JKD2"/>
<dbReference type="PANTHER" id="PTHR42856">
    <property type="entry name" value="ACYL-COENZYME A THIOESTERASE PAAI"/>
    <property type="match status" value="1"/>
</dbReference>
<dbReference type="EMBL" id="JACMSE010000010">
    <property type="protein sequence ID" value="MBC2890185.1"/>
    <property type="molecule type" value="Genomic_DNA"/>
</dbReference>
<organism evidence="3 4">
    <name type="scientific">Gordonibacter massiliensis</name>
    <name type="common">ex Traore et al. 2017</name>
    <dbReference type="NCBI Taxonomy" id="1841863"/>
    <lineage>
        <taxon>Bacteria</taxon>
        <taxon>Bacillati</taxon>
        <taxon>Actinomycetota</taxon>
        <taxon>Coriobacteriia</taxon>
        <taxon>Eggerthellales</taxon>
        <taxon>Eggerthellaceae</taxon>
        <taxon>Gordonibacter</taxon>
    </lineage>
</organism>
<evidence type="ECO:0000259" key="2">
    <source>
        <dbReference type="Pfam" id="PF03061"/>
    </source>
</evidence>
<keyword evidence="4" id="KW-1185">Reference proteome</keyword>
<dbReference type="GO" id="GO:0016289">
    <property type="term" value="F:acyl-CoA hydrolase activity"/>
    <property type="evidence" value="ECO:0007669"/>
    <property type="project" value="TreeGrafter"/>
</dbReference>
<gene>
    <name evidence="3" type="ORF">H7313_12670</name>
</gene>
<dbReference type="InterPro" id="IPR029069">
    <property type="entry name" value="HotDog_dom_sf"/>
</dbReference>
<feature type="domain" description="Thioesterase" evidence="2">
    <location>
        <begin position="53"/>
        <end position="121"/>
    </location>
</feature>
<evidence type="ECO:0000313" key="4">
    <source>
        <dbReference type="Proteomes" id="UP000587396"/>
    </source>
</evidence>
<dbReference type="Pfam" id="PF03061">
    <property type="entry name" value="4HBT"/>
    <property type="match status" value="1"/>
</dbReference>
<dbReference type="CDD" id="cd03443">
    <property type="entry name" value="PaaI_thioesterase"/>
    <property type="match status" value="1"/>
</dbReference>
<dbReference type="NCBIfam" id="TIGR00369">
    <property type="entry name" value="unchar_dom_1"/>
    <property type="match status" value="1"/>
</dbReference>
<sequence length="133" mass="14370">MLPDNPTLEQIEAVFANDRFATQAAGCRIVSGERGRAVCEMELADVHRNAMENVMGGAIFTLADFALAICCNIGEEPTVSVDSNISFFRTTKGTKLTATAVCDKPGRHLGFYTVTVADDLGRDIAKMTATCYR</sequence>
<proteinExistence type="predicted"/>
<evidence type="ECO:0000313" key="3">
    <source>
        <dbReference type="EMBL" id="MBC2890185.1"/>
    </source>
</evidence>
<dbReference type="RefSeq" id="WP_185905917.1">
    <property type="nucleotide sequence ID" value="NZ_JACMSE010000010.1"/>
</dbReference>
<dbReference type="InterPro" id="IPR006683">
    <property type="entry name" value="Thioestr_dom"/>
</dbReference>
<reference evidence="3 4" key="1">
    <citation type="submission" date="2020-08" db="EMBL/GenBank/DDBJ databases">
        <authorList>
            <person name="Liu C."/>
            <person name="Sun Q."/>
        </authorList>
    </citation>
    <scope>NUCLEOTIDE SEQUENCE [LARGE SCALE GENOMIC DNA]</scope>
    <source>
        <strain evidence="3 4">N22</strain>
    </source>
</reference>
<dbReference type="InterPro" id="IPR052723">
    <property type="entry name" value="Acyl-CoA_thioesterase_PaaI"/>
</dbReference>
<evidence type="ECO:0000256" key="1">
    <source>
        <dbReference type="ARBA" id="ARBA00022801"/>
    </source>
</evidence>
<dbReference type="PANTHER" id="PTHR42856:SF1">
    <property type="entry name" value="ACYL-COENZYME A THIOESTERASE PAAI"/>
    <property type="match status" value="1"/>
</dbReference>
<keyword evidence="1" id="KW-0378">Hydrolase</keyword>
<dbReference type="Proteomes" id="UP000587396">
    <property type="component" value="Unassembled WGS sequence"/>
</dbReference>
<protein>
    <submittedName>
        <fullName evidence="3">PaaI family thioesterase</fullName>
    </submittedName>
</protein>
<accession>A0A842JKD2</accession>
<name>A0A842JKD2_9ACTN</name>
<dbReference type="InterPro" id="IPR003736">
    <property type="entry name" value="PAAI_dom"/>
</dbReference>
<dbReference type="Gene3D" id="3.10.129.10">
    <property type="entry name" value="Hotdog Thioesterase"/>
    <property type="match status" value="1"/>
</dbReference>